<protein>
    <recommendedName>
        <fullName evidence="5">Peptidase A1 domain-containing protein</fullName>
    </recommendedName>
</protein>
<dbReference type="FunFam" id="2.40.70.10:FF:000031">
    <property type="entry name" value="Aspartyl protease AED1"/>
    <property type="match status" value="1"/>
</dbReference>
<dbReference type="Proteomes" id="UP001372338">
    <property type="component" value="Unassembled WGS sequence"/>
</dbReference>
<comment type="caution">
    <text evidence="6">The sequence shown here is derived from an EMBL/GenBank/DDBJ whole genome shotgun (WGS) entry which is preliminary data.</text>
</comment>
<sequence>MDQVLNLLLHFFTLALSLTISLLLHHAVATSSAYSSTILHITPSLHQAQEVLSFNPIPTLQQKAQFNRVQTTSSSFSLSLHPRDSIFNPQHNDYQTLVRSRLHRDSARLNVIINNFNRQLNKSALDSRCRSKNFSAPITSGLNQNMGEYFTRIGVGQPAKQFYMCLDTGSDVSWIQCHPCIHCYKQSDPIFDPTKSSSYRPLTCKAQQCKEQETISCNNNTCQYYVMYGDGSLTAGDFITETVSFGSTGSMNRVAIGCGHFNTGLFIGSAGILALGSGKLSFNYQIKAKSFSYCLVNRDSHKSSTLEFNSPRPADSLTTQLLNNPKQKIFYYVGFTAINVGGQNVAIPRSTFEFDKEGMGGMIIDSGTTVTRLQTQAYKLMRDMFVSFTQDFKRAHGPPLFDTCFDFSGLSDVVVPTVSFQVSDGRLWTLPAENYLISVDKNGTYCFAFAPSFFPLSILGNIQQQGTRISFDLENSIVGFSPQKC</sequence>
<keyword evidence="3" id="KW-0378">Hydrolase</keyword>
<dbReference type="SUPFAM" id="SSF50630">
    <property type="entry name" value="Acid proteases"/>
    <property type="match status" value="1"/>
</dbReference>
<dbReference type="EMBL" id="JAYWIO010000001">
    <property type="protein sequence ID" value="KAK7287477.1"/>
    <property type="molecule type" value="Genomic_DNA"/>
</dbReference>
<dbReference type="InterPro" id="IPR051708">
    <property type="entry name" value="Plant_Aspart_Prot_A1"/>
</dbReference>
<organism evidence="6 7">
    <name type="scientific">Crotalaria pallida</name>
    <name type="common">Smooth rattlebox</name>
    <name type="synonym">Crotalaria striata</name>
    <dbReference type="NCBI Taxonomy" id="3830"/>
    <lineage>
        <taxon>Eukaryota</taxon>
        <taxon>Viridiplantae</taxon>
        <taxon>Streptophyta</taxon>
        <taxon>Embryophyta</taxon>
        <taxon>Tracheophyta</taxon>
        <taxon>Spermatophyta</taxon>
        <taxon>Magnoliopsida</taxon>
        <taxon>eudicotyledons</taxon>
        <taxon>Gunneridae</taxon>
        <taxon>Pentapetalae</taxon>
        <taxon>rosids</taxon>
        <taxon>fabids</taxon>
        <taxon>Fabales</taxon>
        <taxon>Fabaceae</taxon>
        <taxon>Papilionoideae</taxon>
        <taxon>50 kb inversion clade</taxon>
        <taxon>genistoids sensu lato</taxon>
        <taxon>core genistoids</taxon>
        <taxon>Crotalarieae</taxon>
        <taxon>Crotalaria</taxon>
    </lineage>
</organism>
<evidence type="ECO:0000256" key="2">
    <source>
        <dbReference type="ARBA" id="ARBA00022670"/>
    </source>
</evidence>
<dbReference type="Gene3D" id="2.40.70.10">
    <property type="entry name" value="Acid Proteases"/>
    <property type="match status" value="2"/>
</dbReference>
<evidence type="ECO:0000313" key="6">
    <source>
        <dbReference type="EMBL" id="KAK7287477.1"/>
    </source>
</evidence>
<evidence type="ECO:0000256" key="1">
    <source>
        <dbReference type="ARBA" id="ARBA00007447"/>
    </source>
</evidence>
<dbReference type="InterPro" id="IPR021109">
    <property type="entry name" value="Peptidase_aspartic_dom_sf"/>
</dbReference>
<dbReference type="Pfam" id="PF14543">
    <property type="entry name" value="TAXi_N"/>
    <property type="match status" value="1"/>
</dbReference>
<feature type="signal peptide" evidence="4">
    <location>
        <begin position="1"/>
        <end position="17"/>
    </location>
</feature>
<proteinExistence type="inferred from homology"/>
<dbReference type="GO" id="GO:0008233">
    <property type="term" value="F:peptidase activity"/>
    <property type="evidence" value="ECO:0007669"/>
    <property type="project" value="UniProtKB-KW"/>
</dbReference>
<name>A0AAN9P788_CROPI</name>
<dbReference type="AlphaFoldDB" id="A0AAN9P788"/>
<evidence type="ECO:0000313" key="7">
    <source>
        <dbReference type="Proteomes" id="UP001372338"/>
    </source>
</evidence>
<dbReference type="PANTHER" id="PTHR47967">
    <property type="entry name" value="OS07G0603500 PROTEIN-RELATED"/>
    <property type="match status" value="1"/>
</dbReference>
<accession>A0AAN9P788</accession>
<evidence type="ECO:0000259" key="5">
    <source>
        <dbReference type="PROSITE" id="PS51767"/>
    </source>
</evidence>
<dbReference type="InterPro" id="IPR033121">
    <property type="entry name" value="PEPTIDASE_A1"/>
</dbReference>
<comment type="similarity">
    <text evidence="1">Belongs to the peptidase A1 family.</text>
</comment>
<feature type="domain" description="Peptidase A1" evidence="5">
    <location>
        <begin position="149"/>
        <end position="481"/>
    </location>
</feature>
<keyword evidence="4" id="KW-0732">Signal</keyword>
<dbReference type="InterPro" id="IPR032861">
    <property type="entry name" value="TAXi_N"/>
</dbReference>
<reference evidence="6 7" key="1">
    <citation type="submission" date="2024-01" db="EMBL/GenBank/DDBJ databases">
        <title>The genomes of 5 underutilized Papilionoideae crops provide insights into root nodulation and disease resistanc.</title>
        <authorList>
            <person name="Yuan L."/>
        </authorList>
    </citation>
    <scope>NUCLEOTIDE SEQUENCE [LARGE SCALE GENOMIC DNA]</scope>
    <source>
        <strain evidence="6">ZHUSHIDOU_FW_LH</strain>
        <tissue evidence="6">Leaf</tissue>
    </source>
</reference>
<evidence type="ECO:0000256" key="3">
    <source>
        <dbReference type="ARBA" id="ARBA00022801"/>
    </source>
</evidence>
<evidence type="ECO:0000256" key="4">
    <source>
        <dbReference type="SAM" id="SignalP"/>
    </source>
</evidence>
<dbReference type="PANTHER" id="PTHR47967:SF60">
    <property type="entry name" value="PROTEIN ASPARTIC PROTEASE IN GUARD CELL 1-LIKE"/>
    <property type="match status" value="1"/>
</dbReference>
<keyword evidence="7" id="KW-1185">Reference proteome</keyword>
<dbReference type="PROSITE" id="PS51767">
    <property type="entry name" value="PEPTIDASE_A1"/>
    <property type="match status" value="1"/>
</dbReference>
<keyword evidence="2" id="KW-0645">Protease</keyword>
<dbReference type="InterPro" id="IPR032799">
    <property type="entry name" value="TAXi_C"/>
</dbReference>
<dbReference type="Pfam" id="PF14541">
    <property type="entry name" value="TAXi_C"/>
    <property type="match status" value="1"/>
</dbReference>
<gene>
    <name evidence="6" type="ORF">RIF29_00757</name>
</gene>
<dbReference type="GO" id="GO:0006508">
    <property type="term" value="P:proteolysis"/>
    <property type="evidence" value="ECO:0007669"/>
    <property type="project" value="UniProtKB-KW"/>
</dbReference>
<feature type="chain" id="PRO_5042852704" description="Peptidase A1 domain-containing protein" evidence="4">
    <location>
        <begin position="18"/>
        <end position="485"/>
    </location>
</feature>